<evidence type="ECO:0000313" key="1">
    <source>
        <dbReference type="EMBL" id="KAJ9051108.1"/>
    </source>
</evidence>
<proteinExistence type="predicted"/>
<comment type="caution">
    <text evidence="1">The sequence shown here is derived from an EMBL/GenBank/DDBJ whole genome shotgun (WGS) entry which is preliminary data.</text>
</comment>
<gene>
    <name evidence="1" type="ORF">DSO57_1007793</name>
</gene>
<sequence length="63" mass="7157">MGQPPKTGSLTSPEEETKNLPIECGPPRDDQPHKLIRKFKYSQFKPANKLTPARDAIQDWNPL</sequence>
<dbReference type="Proteomes" id="UP001165960">
    <property type="component" value="Unassembled WGS sequence"/>
</dbReference>
<reference evidence="1" key="1">
    <citation type="submission" date="2022-04" db="EMBL/GenBank/DDBJ databases">
        <title>Genome of the entomopathogenic fungus Entomophthora muscae.</title>
        <authorList>
            <person name="Elya C."/>
            <person name="Lovett B.R."/>
            <person name="Lee E."/>
            <person name="Macias A.M."/>
            <person name="Hajek A.E."/>
            <person name="De Bivort B.L."/>
            <person name="Kasson M.T."/>
            <person name="De Fine Licht H.H."/>
            <person name="Stajich J.E."/>
        </authorList>
    </citation>
    <scope>NUCLEOTIDE SEQUENCE</scope>
    <source>
        <strain evidence="1">Berkeley</strain>
    </source>
</reference>
<keyword evidence="2" id="KW-1185">Reference proteome</keyword>
<evidence type="ECO:0000313" key="2">
    <source>
        <dbReference type="Proteomes" id="UP001165960"/>
    </source>
</evidence>
<feature type="non-terminal residue" evidence="1">
    <location>
        <position position="63"/>
    </location>
</feature>
<protein>
    <submittedName>
        <fullName evidence="1">Uncharacterized protein</fullName>
    </submittedName>
</protein>
<dbReference type="EMBL" id="QTSX02007123">
    <property type="protein sequence ID" value="KAJ9051108.1"/>
    <property type="molecule type" value="Genomic_DNA"/>
</dbReference>
<accession>A0ACC2RM01</accession>
<organism evidence="1 2">
    <name type="scientific">Entomophthora muscae</name>
    <dbReference type="NCBI Taxonomy" id="34485"/>
    <lineage>
        <taxon>Eukaryota</taxon>
        <taxon>Fungi</taxon>
        <taxon>Fungi incertae sedis</taxon>
        <taxon>Zoopagomycota</taxon>
        <taxon>Entomophthoromycotina</taxon>
        <taxon>Entomophthoromycetes</taxon>
        <taxon>Entomophthorales</taxon>
        <taxon>Entomophthoraceae</taxon>
        <taxon>Entomophthora</taxon>
    </lineage>
</organism>
<name>A0ACC2RM01_9FUNG</name>